<reference evidence="1" key="1">
    <citation type="submission" date="2021-03" db="EMBL/GenBank/DDBJ databases">
        <authorList>
            <consortium name="DOE Joint Genome Institute"/>
            <person name="Ahrendt S."/>
            <person name="Looney B.P."/>
            <person name="Miyauchi S."/>
            <person name="Morin E."/>
            <person name="Drula E."/>
            <person name="Courty P.E."/>
            <person name="Chicoki N."/>
            <person name="Fauchery L."/>
            <person name="Kohler A."/>
            <person name="Kuo A."/>
            <person name="Labutti K."/>
            <person name="Pangilinan J."/>
            <person name="Lipzen A."/>
            <person name="Riley R."/>
            <person name="Andreopoulos W."/>
            <person name="He G."/>
            <person name="Johnson J."/>
            <person name="Barry K.W."/>
            <person name="Grigoriev I.V."/>
            <person name="Nagy L."/>
            <person name="Hibbett D."/>
            <person name="Henrissat B."/>
            <person name="Matheny P.B."/>
            <person name="Labbe J."/>
            <person name="Martin F."/>
        </authorList>
    </citation>
    <scope>NUCLEOTIDE SEQUENCE</scope>
    <source>
        <strain evidence="1">HHB10654</strain>
    </source>
</reference>
<keyword evidence="2" id="KW-1185">Reference proteome</keyword>
<evidence type="ECO:0000313" key="2">
    <source>
        <dbReference type="Proteomes" id="UP000814140"/>
    </source>
</evidence>
<sequence length="783" mass="88118">MIHVPEAFNSSLQADEPRLAIERNQNLEGQAASASEITLSHWSYASAPIAILFPEILVRIFEDLALIDPPRNDRRRNNYSIGWISYTTHVCRYWRQVSLAHPTLWAEISFVLGSKWTREMITRAKTVPLSFIWELRNGHHPMDPINPRELAGIVTAEFARTRELYVAGPRALDSFFSSFLSLPAPILETLSLHGNSSGIVNAPPVRQRSIPSTFFQGKDSRLRKISILDVSCPWTSVPTASLTSLKICFLSSLSRPIPMVPHALDQFLDFLESTPTLEELDLRHSLPYNASPHASVDRVVRSQHLRRVKLMGSHTAIANVLRHIDTAALLYLRLDLTVDAHPPHTFPNTRSPGPIPPHLFPVLETLAVFDKRNGSRDDFVLLSPAPNLKTFQLRNSHRVSNREGASLVPPKFVGNEYPTIQEFTLDGFQFSMDSFPLATLTHLDLILPSNSCTLITFDDFLDRLAATAPTLQVLSLVHCFLPRDIIGSAPRTSGRIIPLPRLTKLSLHETSGIVAAFLLHVELPVTAKLDISCTKLDSSSTLTGDPAFALPFSAVDHNRNIFTCSLRMSHGLPGDGHRLSATGRMDTHIRAMPPFEERPFFHGDGDHIFVELRIPVTQRPLLPNILSPAIHIQSLFIDNQWGSGYWHLIEADWRDVFRHCHTIQHLDIMECGTRRSVQDQMGTITILRALTAEEYEGKQEDKDVILPILTSLCLTYTGHLLGEGGEWLRLPLISILRRRRVDTDTRLQYLHIQSYESAEESSASLALFDEIADEVYWHPDLLF</sequence>
<accession>A0ACB8STC7</accession>
<comment type="caution">
    <text evidence="1">The sequence shown here is derived from an EMBL/GenBank/DDBJ whole genome shotgun (WGS) entry which is preliminary data.</text>
</comment>
<gene>
    <name evidence="1" type="ORF">BV25DRAFT_1828564</name>
</gene>
<organism evidence="1 2">
    <name type="scientific">Artomyces pyxidatus</name>
    <dbReference type="NCBI Taxonomy" id="48021"/>
    <lineage>
        <taxon>Eukaryota</taxon>
        <taxon>Fungi</taxon>
        <taxon>Dikarya</taxon>
        <taxon>Basidiomycota</taxon>
        <taxon>Agaricomycotina</taxon>
        <taxon>Agaricomycetes</taxon>
        <taxon>Russulales</taxon>
        <taxon>Auriscalpiaceae</taxon>
        <taxon>Artomyces</taxon>
    </lineage>
</organism>
<protein>
    <submittedName>
        <fullName evidence="1">Uncharacterized protein</fullName>
    </submittedName>
</protein>
<name>A0ACB8STC7_9AGAM</name>
<dbReference type="EMBL" id="MU277223">
    <property type="protein sequence ID" value="KAI0059859.1"/>
    <property type="molecule type" value="Genomic_DNA"/>
</dbReference>
<dbReference type="Proteomes" id="UP000814140">
    <property type="component" value="Unassembled WGS sequence"/>
</dbReference>
<evidence type="ECO:0000313" key="1">
    <source>
        <dbReference type="EMBL" id="KAI0059859.1"/>
    </source>
</evidence>
<reference evidence="1" key="2">
    <citation type="journal article" date="2022" name="New Phytol.">
        <title>Evolutionary transition to the ectomycorrhizal habit in the genomes of a hyperdiverse lineage of mushroom-forming fungi.</title>
        <authorList>
            <person name="Looney B."/>
            <person name="Miyauchi S."/>
            <person name="Morin E."/>
            <person name="Drula E."/>
            <person name="Courty P.E."/>
            <person name="Kohler A."/>
            <person name="Kuo A."/>
            <person name="LaButti K."/>
            <person name="Pangilinan J."/>
            <person name="Lipzen A."/>
            <person name="Riley R."/>
            <person name="Andreopoulos W."/>
            <person name="He G."/>
            <person name="Johnson J."/>
            <person name="Nolan M."/>
            <person name="Tritt A."/>
            <person name="Barry K.W."/>
            <person name="Grigoriev I.V."/>
            <person name="Nagy L.G."/>
            <person name="Hibbett D."/>
            <person name="Henrissat B."/>
            <person name="Matheny P.B."/>
            <person name="Labbe J."/>
            <person name="Martin F.M."/>
        </authorList>
    </citation>
    <scope>NUCLEOTIDE SEQUENCE</scope>
    <source>
        <strain evidence="1">HHB10654</strain>
    </source>
</reference>
<proteinExistence type="predicted"/>